<feature type="domain" description="Copper resistance protein D" evidence="7">
    <location>
        <begin position="217"/>
        <end position="325"/>
    </location>
</feature>
<sequence length="381" mass="38902">MASLTYYLAAGAPATPPLWRILTQVGYFGALALSGGVFLVLAFLLPVAARGGAAERAVRGLVPYVAAVTLIAGYAQYAGRIARSKLGLSFTESLAPSRFGAYLDLPKEKGAWISAPVMATAQLGLFALAVALLVALRLVDGRAMAVLAGAGFAVIVLAASAPSLTTAVVGMDAAANRILKLAHILACVVWLGGLFVLAAAGLRARRSGADGAGAFARMWGRFSAWAMGAVIAVGVSGLWLTWVHVGSFAQFVTTPYGRYLLIKLLLVVGMVVAGAYNVRVLIPAIRRARLAGDGPTVIRLALHRFPRVVAAEAAAGIGVLLIVPFLSGSARKQADGAAAGPFDWETFGVGALLVVLLVVGCTAAVRVGSTRSAGAAGAPAS</sequence>
<dbReference type="AlphaFoldDB" id="A0A5C5S1D2"/>
<evidence type="ECO:0000256" key="3">
    <source>
        <dbReference type="ARBA" id="ARBA00022692"/>
    </source>
</evidence>
<evidence type="ECO:0000313" key="8">
    <source>
        <dbReference type="EMBL" id="TWS28510.1"/>
    </source>
</evidence>
<comment type="caution">
    <text evidence="8">The sequence shown here is derived from an EMBL/GenBank/DDBJ whole genome shotgun (WGS) entry which is preliminary data.</text>
</comment>
<keyword evidence="2" id="KW-1003">Cell membrane</keyword>
<evidence type="ECO:0000256" key="6">
    <source>
        <dbReference type="SAM" id="Phobius"/>
    </source>
</evidence>
<feature type="transmembrane region" description="Helical" evidence="6">
    <location>
        <begin position="143"/>
        <end position="161"/>
    </location>
</feature>
<feature type="transmembrane region" description="Helical" evidence="6">
    <location>
        <begin position="222"/>
        <end position="240"/>
    </location>
</feature>
<evidence type="ECO:0000259" key="7">
    <source>
        <dbReference type="Pfam" id="PF05425"/>
    </source>
</evidence>
<feature type="transmembrane region" description="Helical" evidence="6">
    <location>
        <begin position="260"/>
        <end position="282"/>
    </location>
</feature>
<feature type="transmembrane region" description="Helical" evidence="6">
    <location>
        <begin position="181"/>
        <end position="202"/>
    </location>
</feature>
<dbReference type="OrthoDB" id="3851286at2"/>
<proteinExistence type="predicted"/>
<evidence type="ECO:0000256" key="4">
    <source>
        <dbReference type="ARBA" id="ARBA00022989"/>
    </source>
</evidence>
<dbReference type="GO" id="GO:0005886">
    <property type="term" value="C:plasma membrane"/>
    <property type="evidence" value="ECO:0007669"/>
    <property type="project" value="UniProtKB-SubCell"/>
</dbReference>
<dbReference type="EMBL" id="VIGX01000006">
    <property type="protein sequence ID" value="TWS28510.1"/>
    <property type="molecule type" value="Genomic_DNA"/>
</dbReference>
<feature type="transmembrane region" description="Helical" evidence="6">
    <location>
        <begin position="347"/>
        <end position="365"/>
    </location>
</feature>
<feature type="transmembrane region" description="Helical" evidence="6">
    <location>
        <begin position="111"/>
        <end position="136"/>
    </location>
</feature>
<keyword evidence="3 6" id="KW-0812">Transmembrane</keyword>
<dbReference type="Pfam" id="PF05425">
    <property type="entry name" value="CopD"/>
    <property type="match status" value="1"/>
</dbReference>
<keyword evidence="4 6" id="KW-1133">Transmembrane helix</keyword>
<accession>A0A5C5S1D2</accession>
<comment type="subcellular location">
    <subcellularLocation>
        <location evidence="1">Cell membrane</location>
        <topology evidence="1">Multi-pass membrane protein</topology>
    </subcellularLocation>
</comment>
<organism evidence="8 9">
    <name type="scientific">Tsukamurella conjunctivitidis</name>
    <dbReference type="NCBI Taxonomy" id="2592068"/>
    <lineage>
        <taxon>Bacteria</taxon>
        <taxon>Bacillati</taxon>
        <taxon>Actinomycetota</taxon>
        <taxon>Actinomycetes</taxon>
        <taxon>Mycobacteriales</taxon>
        <taxon>Tsukamurellaceae</taxon>
        <taxon>Tsukamurella</taxon>
    </lineage>
</organism>
<evidence type="ECO:0000256" key="5">
    <source>
        <dbReference type="ARBA" id="ARBA00023136"/>
    </source>
</evidence>
<feature type="transmembrane region" description="Helical" evidence="6">
    <location>
        <begin position="308"/>
        <end position="327"/>
    </location>
</feature>
<dbReference type="PANTHER" id="PTHR34820">
    <property type="entry name" value="INNER MEMBRANE PROTEIN YEBZ"/>
    <property type="match status" value="1"/>
</dbReference>
<keyword evidence="9" id="KW-1185">Reference proteome</keyword>
<name>A0A5C5S1D2_9ACTN</name>
<dbReference type="GO" id="GO:0006825">
    <property type="term" value="P:copper ion transport"/>
    <property type="evidence" value="ECO:0007669"/>
    <property type="project" value="InterPro"/>
</dbReference>
<gene>
    <name evidence="8" type="ORF">FK530_12905</name>
</gene>
<protein>
    <submittedName>
        <fullName evidence="8">CopD family protein</fullName>
    </submittedName>
</protein>
<dbReference type="Proteomes" id="UP000319375">
    <property type="component" value="Unassembled WGS sequence"/>
</dbReference>
<evidence type="ECO:0000313" key="9">
    <source>
        <dbReference type="Proteomes" id="UP000319375"/>
    </source>
</evidence>
<feature type="transmembrane region" description="Helical" evidence="6">
    <location>
        <begin position="61"/>
        <end position="79"/>
    </location>
</feature>
<dbReference type="InterPro" id="IPR008457">
    <property type="entry name" value="Cu-R_CopD_dom"/>
</dbReference>
<dbReference type="RefSeq" id="WP_146487432.1">
    <property type="nucleotide sequence ID" value="NZ_VIGX01000006.1"/>
</dbReference>
<feature type="transmembrane region" description="Helical" evidence="6">
    <location>
        <begin position="25"/>
        <end position="49"/>
    </location>
</feature>
<dbReference type="InterPro" id="IPR032694">
    <property type="entry name" value="CopC/D"/>
</dbReference>
<evidence type="ECO:0000256" key="1">
    <source>
        <dbReference type="ARBA" id="ARBA00004651"/>
    </source>
</evidence>
<keyword evidence="5 6" id="KW-0472">Membrane</keyword>
<dbReference type="PANTHER" id="PTHR34820:SF4">
    <property type="entry name" value="INNER MEMBRANE PROTEIN YEBZ"/>
    <property type="match status" value="1"/>
</dbReference>
<evidence type="ECO:0000256" key="2">
    <source>
        <dbReference type="ARBA" id="ARBA00022475"/>
    </source>
</evidence>
<reference evidence="8 9" key="1">
    <citation type="submission" date="2019-06" db="EMBL/GenBank/DDBJ databases">
        <title>Tsukamurella conjunctivitidis sp. nov., Tsukamurella assacharolytica sp. nov. and Tsukamurella sputae sp. nov. isolated from patients with conjunctivitis, bacteraemia (lymphoma) and respiratory infection (sputum) in Hong Kong.</title>
        <authorList>
            <person name="Teng J.L.L."/>
            <person name="Lee H.H."/>
            <person name="Fong J.Y.H."/>
            <person name="Fok K.M.N."/>
            <person name="Lau S.K.P."/>
            <person name="Woo P.C.Y."/>
        </authorList>
    </citation>
    <scope>NUCLEOTIDE SEQUENCE [LARGE SCALE GENOMIC DNA]</scope>
    <source>
        <strain evidence="8 9">HKU72</strain>
    </source>
</reference>